<dbReference type="InterPro" id="IPR020084">
    <property type="entry name" value="NUDIX_hydrolase_CS"/>
</dbReference>
<dbReference type="GO" id="GO:0035529">
    <property type="term" value="F:NADH pyrophosphatase activity"/>
    <property type="evidence" value="ECO:0007669"/>
    <property type="project" value="TreeGrafter"/>
</dbReference>
<dbReference type="PRINTS" id="PR00502">
    <property type="entry name" value="NUDIXFAMILY"/>
</dbReference>
<feature type="domain" description="Nudix hydrolase" evidence="2">
    <location>
        <begin position="94"/>
        <end position="174"/>
    </location>
</feature>
<dbReference type="InterPro" id="IPR040618">
    <property type="entry name" value="Pre-Nudix"/>
</dbReference>
<feature type="non-terminal residue" evidence="3">
    <location>
        <position position="174"/>
    </location>
</feature>
<dbReference type="EMBL" id="UINC01046051">
    <property type="protein sequence ID" value="SVB53570.1"/>
    <property type="molecule type" value="Genomic_DNA"/>
</dbReference>
<gene>
    <name evidence="3" type="ORF">METZ01_LOCUS206424</name>
</gene>
<dbReference type="Pfam" id="PF00293">
    <property type="entry name" value="NUDIX"/>
    <property type="match status" value="1"/>
</dbReference>
<dbReference type="InterPro" id="IPR015797">
    <property type="entry name" value="NUDIX_hydrolase-like_dom_sf"/>
</dbReference>
<sequence>MTDLTWEMNPFGGAIVDPISIDPDPVVFADQLDRAFQTWKIDDVKVAWLEIFPNCLGAIPVAGGKGFNFHHADNDSATMTLDVDPGAFVPPYATHYTGVGGVVINEDSEILVVSEKYRLGGRGPSYKLPGGALTQGEHLASAAVREVEEETGIKTEFEAIVCFRHWHGYRYGKS</sequence>
<dbReference type="InterPro" id="IPR020476">
    <property type="entry name" value="Nudix_hydrolase"/>
</dbReference>
<dbReference type="PANTHER" id="PTHR13994:SF13">
    <property type="entry name" value="FI03680P"/>
    <property type="match status" value="1"/>
</dbReference>
<dbReference type="Gene3D" id="3.90.79.10">
    <property type="entry name" value="Nucleoside Triphosphate Pyrophosphohydrolase"/>
    <property type="match status" value="1"/>
</dbReference>
<dbReference type="AlphaFoldDB" id="A0A382ES58"/>
<dbReference type="Pfam" id="PF18290">
    <property type="entry name" value="Nudix_hydro"/>
    <property type="match status" value="1"/>
</dbReference>
<evidence type="ECO:0000259" key="2">
    <source>
        <dbReference type="PROSITE" id="PS51462"/>
    </source>
</evidence>
<dbReference type="PANTHER" id="PTHR13994">
    <property type="entry name" value="NUDIX HYDROLASE RELATED"/>
    <property type="match status" value="1"/>
</dbReference>
<protein>
    <recommendedName>
        <fullName evidence="2">Nudix hydrolase domain-containing protein</fullName>
    </recommendedName>
</protein>
<reference evidence="3" key="1">
    <citation type="submission" date="2018-05" db="EMBL/GenBank/DDBJ databases">
        <authorList>
            <person name="Lanie J.A."/>
            <person name="Ng W.-L."/>
            <person name="Kazmierczak K.M."/>
            <person name="Andrzejewski T.M."/>
            <person name="Davidsen T.M."/>
            <person name="Wayne K.J."/>
            <person name="Tettelin H."/>
            <person name="Glass J.I."/>
            <person name="Rusch D."/>
            <person name="Podicherti R."/>
            <person name="Tsui H.-C.T."/>
            <person name="Winkler M.E."/>
        </authorList>
    </citation>
    <scope>NUCLEOTIDE SEQUENCE</scope>
</reference>
<dbReference type="InterPro" id="IPR003293">
    <property type="entry name" value="Nudix_hydrolase6-like"/>
</dbReference>
<evidence type="ECO:0000256" key="1">
    <source>
        <dbReference type="ARBA" id="ARBA00022801"/>
    </source>
</evidence>
<dbReference type="GO" id="GO:0047631">
    <property type="term" value="F:ADP-ribose diphosphatase activity"/>
    <property type="evidence" value="ECO:0007669"/>
    <property type="project" value="TreeGrafter"/>
</dbReference>
<dbReference type="GO" id="GO:0051287">
    <property type="term" value="F:NAD binding"/>
    <property type="evidence" value="ECO:0007669"/>
    <property type="project" value="TreeGrafter"/>
</dbReference>
<dbReference type="InterPro" id="IPR000086">
    <property type="entry name" value="NUDIX_hydrolase_dom"/>
</dbReference>
<dbReference type="PROSITE" id="PS00893">
    <property type="entry name" value="NUDIX_BOX"/>
    <property type="match status" value="1"/>
</dbReference>
<accession>A0A382ES58</accession>
<dbReference type="SUPFAM" id="SSF55811">
    <property type="entry name" value="Nudix"/>
    <property type="match status" value="1"/>
</dbReference>
<dbReference type="Gene3D" id="3.40.630.30">
    <property type="match status" value="1"/>
</dbReference>
<name>A0A382ES58_9ZZZZ</name>
<evidence type="ECO:0000313" key="3">
    <source>
        <dbReference type="EMBL" id="SVB53570.1"/>
    </source>
</evidence>
<organism evidence="3">
    <name type="scientific">marine metagenome</name>
    <dbReference type="NCBI Taxonomy" id="408172"/>
    <lineage>
        <taxon>unclassified sequences</taxon>
        <taxon>metagenomes</taxon>
        <taxon>ecological metagenomes</taxon>
    </lineage>
</organism>
<proteinExistence type="predicted"/>
<dbReference type="PRINTS" id="PR01356">
    <property type="entry name" value="GFGPROTEIN"/>
</dbReference>
<keyword evidence="1" id="KW-0378">Hydrolase</keyword>
<dbReference type="PROSITE" id="PS51462">
    <property type="entry name" value="NUDIX"/>
    <property type="match status" value="1"/>
</dbReference>